<sequence>MRSPLPNSPRSRPTPFRAGRTAGGLAIASVALLAVLIALYLWLRPTAGSEAATDLGPALPQVGSSTALGSLQGGPDSGLGTSPIESASLRVGASPGVRLAGDGVLEGRVVDVDTGQGIGGVTVDLLALPPLVGVEVSRFLQLGSFRGDIQRRTAPIATTVSSSDGGFAFAGVRRGRYFLNAHGDFHVPLAPVTARVVPSGAGGPVEVPVRAGGAVAGVVLDGDGRPVPGAEVAIYQGITSIVDALRRGDATLVQGRTDRSGRFQLVGVPPGAGYDLSGWGAQMALSHTLDISVRAGETTEVELRAREGGKVRGVVVGESEEGSELALPIAGALVGAVPRGLRDLTFVASVLERTASKTGADGSFTLGGVPPGEVDVVAWAPGHLPLHRAGVAVAPGGSADVGELRLGTGPILRGRVVDTAGQPIPDVRLRWDMVDWRSLDLDFSFAPFLYQALDEFLFPTTDADGRFEAGPFAGRPAYELWLLATGFGWERYRWDPAREAGEVEIVLTRGGAVEGIVIDSERAKPVTSFTIESSLRVEEAFDAPSPLNPFSGGAEVEHPEGRFRLDGLLPGPRSIVVSAEGYRAERISDLAIVEGETLKGVIVKLKPGLSLTGTVVDAQGQPVGGAVVVPFDDRGRALSGPRREALEDTPLEFLDELRRRAPVDIATGLGVFASGSDLTDAAGRFELTGLAPGTVEVTAVHRDHAPSSAELVVLVEGEEAPDLTLELRLGSTIEGRVTDLRGGPVPGAVVLAARAPNRGSGGRTGVYQSTTDAGGDYRMDNVVAGSYFVALTRGDEALDPMSFLSSLGFDLVTVPTEGTVRLDLVDRSAAATRVYGVVRGGGQAVSGGGLLAFDFDGDNLLGLDVKITRVGADGAYEFPGLAPGTYRFLYQSGRNESALEVEVPELPEVRLDVDLPSGRIEGKVVDARTGDPLERFEVTARRERSSQGQGLLGGLLARQSSDENDYTDAEGAFAFDDLEPGTWTLVARPSRWTRPSGSFAPSEPLVVELGDGRTESGLRIELDAGASLEGWVVDEYGAPVPGADVTVVPRGDGSFDLRVTETDAQGRFTLSGLAAGLVDLVAEVADLAPARLENVTVGPEPTGRIEIVVTRGTELRVRALVDGAPAPGAVGRVERVGSNPAERQRVAESLFRGVVDGRGVAGTDGVLDFGRVAPGRYRVEVSRGSLRAVLEEFEVDGPQPLLLRVDLR</sequence>
<accession>A0A518BIX3</accession>
<dbReference type="EMBL" id="CP036287">
    <property type="protein sequence ID" value="QDU66905.1"/>
    <property type="molecule type" value="Genomic_DNA"/>
</dbReference>
<dbReference type="Proteomes" id="UP000316921">
    <property type="component" value="Chromosome"/>
</dbReference>
<reference evidence="4 5" key="1">
    <citation type="submission" date="2019-02" db="EMBL/GenBank/DDBJ databases">
        <title>Deep-cultivation of Planctomycetes and their phenomic and genomic characterization uncovers novel biology.</title>
        <authorList>
            <person name="Wiegand S."/>
            <person name="Jogler M."/>
            <person name="Boedeker C."/>
            <person name="Pinto D."/>
            <person name="Vollmers J."/>
            <person name="Rivas-Marin E."/>
            <person name="Kohn T."/>
            <person name="Peeters S.H."/>
            <person name="Heuer A."/>
            <person name="Rast P."/>
            <person name="Oberbeckmann S."/>
            <person name="Bunk B."/>
            <person name="Jeske O."/>
            <person name="Meyerdierks A."/>
            <person name="Storesund J.E."/>
            <person name="Kallscheuer N."/>
            <person name="Luecker S."/>
            <person name="Lage O.M."/>
            <person name="Pohl T."/>
            <person name="Merkel B.J."/>
            <person name="Hornburger P."/>
            <person name="Mueller R.-W."/>
            <person name="Bruemmer F."/>
            <person name="Labrenz M."/>
            <person name="Spormann A.M."/>
            <person name="Op den Camp H."/>
            <person name="Overmann J."/>
            <person name="Amann R."/>
            <person name="Jetten M.S.M."/>
            <person name="Mascher T."/>
            <person name="Medema M.H."/>
            <person name="Devos D.P."/>
            <person name="Kaster A.-K."/>
            <person name="Ovreas L."/>
            <person name="Rohde M."/>
            <person name="Galperin M.Y."/>
            <person name="Jogler C."/>
        </authorList>
    </citation>
    <scope>NUCLEOTIDE SEQUENCE [LARGE SCALE GENOMIC DNA]</scope>
    <source>
        <strain evidence="4 5">Pla133</strain>
    </source>
</reference>
<organism evidence="4 5">
    <name type="scientific">Engelhardtia mirabilis</name>
    <dbReference type="NCBI Taxonomy" id="2528011"/>
    <lineage>
        <taxon>Bacteria</taxon>
        <taxon>Pseudomonadati</taxon>
        <taxon>Planctomycetota</taxon>
        <taxon>Planctomycetia</taxon>
        <taxon>Planctomycetia incertae sedis</taxon>
        <taxon>Engelhardtia</taxon>
    </lineage>
</organism>
<dbReference type="SUPFAM" id="SSF49464">
    <property type="entry name" value="Carboxypeptidase regulatory domain-like"/>
    <property type="match status" value="1"/>
</dbReference>
<dbReference type="Pfam" id="PF13620">
    <property type="entry name" value="CarboxypepD_reg"/>
    <property type="match status" value="3"/>
</dbReference>
<dbReference type="PANTHER" id="PTHR23303:SF14">
    <property type="entry name" value="BOS COMPLEX SUBUNIT NOMO1-RELATED"/>
    <property type="match status" value="1"/>
</dbReference>
<feature type="region of interest" description="Disordered" evidence="2">
    <location>
        <begin position="66"/>
        <end position="85"/>
    </location>
</feature>
<dbReference type="KEGG" id="pbap:Pla133_19810"/>
<evidence type="ECO:0000313" key="5">
    <source>
        <dbReference type="Proteomes" id="UP000316921"/>
    </source>
</evidence>
<keyword evidence="3" id="KW-1133">Transmembrane helix</keyword>
<evidence type="ECO:0000256" key="3">
    <source>
        <dbReference type="SAM" id="Phobius"/>
    </source>
</evidence>
<keyword evidence="3 4" id="KW-0812">Transmembrane</keyword>
<dbReference type="Gene3D" id="2.60.40.1120">
    <property type="entry name" value="Carboxypeptidase-like, regulatory domain"/>
    <property type="match status" value="4"/>
</dbReference>
<dbReference type="GO" id="GO:0030246">
    <property type="term" value="F:carbohydrate binding"/>
    <property type="evidence" value="ECO:0007669"/>
    <property type="project" value="InterPro"/>
</dbReference>
<evidence type="ECO:0000256" key="1">
    <source>
        <dbReference type="ARBA" id="ARBA00022729"/>
    </source>
</evidence>
<evidence type="ECO:0000313" key="4">
    <source>
        <dbReference type="EMBL" id="QDU66905.1"/>
    </source>
</evidence>
<dbReference type="RefSeq" id="WP_419192303.1">
    <property type="nucleotide sequence ID" value="NZ_CP036287.1"/>
</dbReference>
<keyword evidence="1" id="KW-0732">Signal</keyword>
<evidence type="ECO:0000256" key="2">
    <source>
        <dbReference type="SAM" id="MobiDB-lite"/>
    </source>
</evidence>
<dbReference type="PANTHER" id="PTHR23303">
    <property type="entry name" value="CARBOXYPEPTIDASE REGULATORY REGION-CONTAINING"/>
    <property type="match status" value="1"/>
</dbReference>
<proteinExistence type="predicted"/>
<keyword evidence="3" id="KW-0472">Membrane</keyword>
<feature type="transmembrane region" description="Helical" evidence="3">
    <location>
        <begin position="21"/>
        <end position="43"/>
    </location>
</feature>
<gene>
    <name evidence="4" type="ORF">Pla133_19810</name>
</gene>
<dbReference type="InterPro" id="IPR008969">
    <property type="entry name" value="CarboxyPept-like_regulatory"/>
</dbReference>
<dbReference type="SUPFAM" id="SSF49452">
    <property type="entry name" value="Starch-binding domain-like"/>
    <property type="match status" value="5"/>
</dbReference>
<name>A0A518BIX3_9BACT</name>
<keyword evidence="5" id="KW-1185">Reference proteome</keyword>
<dbReference type="AlphaFoldDB" id="A0A518BIX3"/>
<dbReference type="InterPro" id="IPR051417">
    <property type="entry name" value="SDr/BOS_complex"/>
</dbReference>
<protein>
    <submittedName>
        <fullName evidence="4">Nickel uptake substrate-specific transmembrane region</fullName>
    </submittedName>
</protein>
<dbReference type="InterPro" id="IPR013784">
    <property type="entry name" value="Carb-bd-like_fold"/>
</dbReference>